<protein>
    <recommendedName>
        <fullName evidence="8">CopC domain-containing protein</fullName>
    </recommendedName>
</protein>
<keyword evidence="6" id="KW-0472">Membrane</keyword>
<dbReference type="GO" id="GO:0030313">
    <property type="term" value="C:cell envelope"/>
    <property type="evidence" value="ECO:0007669"/>
    <property type="project" value="UniProtKB-SubCell"/>
</dbReference>
<dbReference type="RefSeq" id="WP_179641519.1">
    <property type="nucleotide sequence ID" value="NZ_BAAAYY010000021.1"/>
</dbReference>
<dbReference type="Proteomes" id="UP000589036">
    <property type="component" value="Unassembled WGS sequence"/>
</dbReference>
<dbReference type="EMBL" id="JACCCC010000001">
    <property type="protein sequence ID" value="NYE45260.1"/>
    <property type="molecule type" value="Genomic_DNA"/>
</dbReference>
<evidence type="ECO:0000256" key="3">
    <source>
        <dbReference type="ARBA" id="ARBA00022729"/>
    </source>
</evidence>
<keyword evidence="6" id="KW-0812">Transmembrane</keyword>
<keyword evidence="2" id="KW-0479">Metal-binding</keyword>
<comment type="subcellular location">
    <subcellularLocation>
        <location evidence="1">Cell envelope</location>
    </subcellularLocation>
</comment>
<evidence type="ECO:0000259" key="8">
    <source>
        <dbReference type="Pfam" id="PF04234"/>
    </source>
</evidence>
<comment type="caution">
    <text evidence="9">The sequence shown here is derived from an EMBL/GenBank/DDBJ whole genome shotgun (WGS) entry which is preliminary data.</text>
</comment>
<feature type="transmembrane region" description="Helical" evidence="6">
    <location>
        <begin position="171"/>
        <end position="192"/>
    </location>
</feature>
<evidence type="ECO:0000256" key="6">
    <source>
        <dbReference type="SAM" id="Phobius"/>
    </source>
</evidence>
<keyword evidence="6" id="KW-1133">Transmembrane helix</keyword>
<keyword evidence="3 7" id="KW-0732">Signal</keyword>
<evidence type="ECO:0000256" key="2">
    <source>
        <dbReference type="ARBA" id="ARBA00022723"/>
    </source>
</evidence>
<dbReference type="GO" id="GO:0005886">
    <property type="term" value="C:plasma membrane"/>
    <property type="evidence" value="ECO:0007669"/>
    <property type="project" value="TreeGrafter"/>
</dbReference>
<feature type="domain" description="CopC" evidence="8">
    <location>
        <begin position="35"/>
        <end position="128"/>
    </location>
</feature>
<dbReference type="Pfam" id="PF04234">
    <property type="entry name" value="CopC"/>
    <property type="match status" value="1"/>
</dbReference>
<dbReference type="InterPro" id="IPR007348">
    <property type="entry name" value="CopC_dom"/>
</dbReference>
<sequence length="202" mass="20593">MIGTTSAARRRAALLSFLAAFTLPAIYLAPAAQAHDVLTGSSPEDGETLDSVPEEVTLTFSNEIGDGGNGIVVTGPGGEDHVDGDVVIDGDTASADLLPLEEAGEYTVGYRIISADGHPVEEELTFTLPEDVAAEAAPVESESPTAEQSPTENESPAAGEEEAPADPMASMGPIIGVIAAIAVAALVVILIVRMRSQRGGQG</sequence>
<name>A0A852TTJ5_9ACTN</name>
<accession>A0A852TTJ5</accession>
<dbReference type="InterPro" id="IPR014756">
    <property type="entry name" value="Ig_E-set"/>
</dbReference>
<dbReference type="Gene3D" id="2.60.40.1220">
    <property type="match status" value="1"/>
</dbReference>
<dbReference type="InterPro" id="IPR014755">
    <property type="entry name" value="Cu-Rt/internalin_Ig-like"/>
</dbReference>
<keyword evidence="10" id="KW-1185">Reference proteome</keyword>
<dbReference type="GO" id="GO:0005507">
    <property type="term" value="F:copper ion binding"/>
    <property type="evidence" value="ECO:0007669"/>
    <property type="project" value="InterPro"/>
</dbReference>
<dbReference type="InterPro" id="IPR032694">
    <property type="entry name" value="CopC/D"/>
</dbReference>
<keyword evidence="4" id="KW-0186">Copper</keyword>
<gene>
    <name evidence="9" type="ORF">HDA32_000380</name>
</gene>
<evidence type="ECO:0000313" key="10">
    <source>
        <dbReference type="Proteomes" id="UP000589036"/>
    </source>
</evidence>
<evidence type="ECO:0000256" key="5">
    <source>
        <dbReference type="SAM" id="MobiDB-lite"/>
    </source>
</evidence>
<proteinExistence type="predicted"/>
<feature type="region of interest" description="Disordered" evidence="5">
    <location>
        <begin position="135"/>
        <end position="167"/>
    </location>
</feature>
<organism evidence="9 10">
    <name type="scientific">Spinactinospora alkalitolerans</name>
    <dbReference type="NCBI Taxonomy" id="687207"/>
    <lineage>
        <taxon>Bacteria</taxon>
        <taxon>Bacillati</taxon>
        <taxon>Actinomycetota</taxon>
        <taxon>Actinomycetes</taxon>
        <taxon>Streptosporangiales</taxon>
        <taxon>Nocardiopsidaceae</taxon>
        <taxon>Spinactinospora</taxon>
    </lineage>
</organism>
<feature type="chain" id="PRO_5032672843" description="CopC domain-containing protein" evidence="7">
    <location>
        <begin position="35"/>
        <end position="202"/>
    </location>
</feature>
<dbReference type="GO" id="GO:0046688">
    <property type="term" value="P:response to copper ion"/>
    <property type="evidence" value="ECO:0007669"/>
    <property type="project" value="InterPro"/>
</dbReference>
<evidence type="ECO:0000256" key="1">
    <source>
        <dbReference type="ARBA" id="ARBA00004196"/>
    </source>
</evidence>
<feature type="signal peptide" evidence="7">
    <location>
        <begin position="1"/>
        <end position="34"/>
    </location>
</feature>
<dbReference type="PANTHER" id="PTHR34820:SF4">
    <property type="entry name" value="INNER MEMBRANE PROTEIN YEBZ"/>
    <property type="match status" value="1"/>
</dbReference>
<feature type="compositionally biased region" description="Low complexity" evidence="5">
    <location>
        <begin position="135"/>
        <end position="158"/>
    </location>
</feature>
<reference evidence="9 10" key="1">
    <citation type="submission" date="2020-07" db="EMBL/GenBank/DDBJ databases">
        <title>Sequencing the genomes of 1000 actinobacteria strains.</title>
        <authorList>
            <person name="Klenk H.-P."/>
        </authorList>
    </citation>
    <scope>NUCLEOTIDE SEQUENCE [LARGE SCALE GENOMIC DNA]</scope>
    <source>
        <strain evidence="9 10">CXB654</strain>
    </source>
</reference>
<evidence type="ECO:0000256" key="7">
    <source>
        <dbReference type="SAM" id="SignalP"/>
    </source>
</evidence>
<dbReference type="AlphaFoldDB" id="A0A852TTJ5"/>
<evidence type="ECO:0000256" key="4">
    <source>
        <dbReference type="ARBA" id="ARBA00023008"/>
    </source>
</evidence>
<dbReference type="GO" id="GO:0042597">
    <property type="term" value="C:periplasmic space"/>
    <property type="evidence" value="ECO:0007669"/>
    <property type="project" value="InterPro"/>
</dbReference>
<evidence type="ECO:0000313" key="9">
    <source>
        <dbReference type="EMBL" id="NYE45260.1"/>
    </source>
</evidence>
<dbReference type="PANTHER" id="PTHR34820">
    <property type="entry name" value="INNER MEMBRANE PROTEIN YEBZ"/>
    <property type="match status" value="1"/>
</dbReference>
<dbReference type="GO" id="GO:0006825">
    <property type="term" value="P:copper ion transport"/>
    <property type="evidence" value="ECO:0007669"/>
    <property type="project" value="InterPro"/>
</dbReference>
<dbReference type="SUPFAM" id="SSF81296">
    <property type="entry name" value="E set domains"/>
    <property type="match status" value="1"/>
</dbReference>